<accession>A0ABQ1QKE4</accession>
<dbReference type="PANTHER" id="PTHR31302:SF25">
    <property type="entry name" value="PHOSPHOESTERASE"/>
    <property type="match status" value="1"/>
</dbReference>
<organism evidence="2 3">
    <name type="scientific">Pontibacillus salipaludis</name>
    <dbReference type="NCBI Taxonomy" id="1697394"/>
    <lineage>
        <taxon>Bacteria</taxon>
        <taxon>Bacillati</taxon>
        <taxon>Bacillota</taxon>
        <taxon>Bacilli</taxon>
        <taxon>Bacillales</taxon>
        <taxon>Bacillaceae</taxon>
        <taxon>Pontibacillus</taxon>
    </lineage>
</organism>
<name>A0ABQ1QKE4_9BACI</name>
<dbReference type="Pfam" id="PF00149">
    <property type="entry name" value="Metallophos"/>
    <property type="match status" value="1"/>
</dbReference>
<evidence type="ECO:0000313" key="2">
    <source>
        <dbReference type="EMBL" id="GGD29499.1"/>
    </source>
</evidence>
<sequence>MSKPITRRTFMKRLFGSVLSLFGISGGTYYYARYIEPSMLTIQEEVIESARIPSSFHNKKILQFSDTHIGFHYDLEQFEKLVNSIQTQQPDVLLFTGDLIDAPDEVPTHIFERVATILSKLEAPMGKFWIYGNHDHGGYGTEVIADTMKKAGFQLLQNSHTLIEEQGNQILLAGLDDVMLGRPNIANALQGKEKDFFTLLLCHEPDYAESVKHYQVDIQLSGHSHGGQVQIPFIGHLITPPLAERYVEGWYKTGNYPLSIYVSRGLGTTREPYRFLCRPEYTIHTLKQT</sequence>
<gene>
    <name evidence="2" type="ORF">GCM10011389_41310</name>
</gene>
<dbReference type="PANTHER" id="PTHR31302">
    <property type="entry name" value="TRANSMEMBRANE PROTEIN WITH METALLOPHOSPHOESTERASE DOMAIN-RELATED"/>
    <property type="match status" value="1"/>
</dbReference>
<dbReference type="RefSeq" id="WP_229721321.1">
    <property type="nucleotide sequence ID" value="NZ_BMIN01000031.1"/>
</dbReference>
<dbReference type="CDD" id="cd07385">
    <property type="entry name" value="MPP_YkuE_C"/>
    <property type="match status" value="1"/>
</dbReference>
<comment type="caution">
    <text evidence="2">The sequence shown here is derived from an EMBL/GenBank/DDBJ whole genome shotgun (WGS) entry which is preliminary data.</text>
</comment>
<dbReference type="InterPro" id="IPR004843">
    <property type="entry name" value="Calcineurin-like_PHP"/>
</dbReference>
<proteinExistence type="predicted"/>
<keyword evidence="3" id="KW-1185">Reference proteome</keyword>
<dbReference type="EMBL" id="BMIN01000031">
    <property type="protein sequence ID" value="GGD29499.1"/>
    <property type="molecule type" value="Genomic_DNA"/>
</dbReference>
<evidence type="ECO:0000259" key="1">
    <source>
        <dbReference type="Pfam" id="PF00149"/>
    </source>
</evidence>
<protein>
    <submittedName>
        <fullName evidence="2">Metallophosphoesterase</fullName>
    </submittedName>
</protein>
<dbReference type="Proteomes" id="UP000642571">
    <property type="component" value="Unassembled WGS sequence"/>
</dbReference>
<dbReference type="Gene3D" id="3.60.21.10">
    <property type="match status" value="1"/>
</dbReference>
<reference evidence="3" key="1">
    <citation type="journal article" date="2019" name="Int. J. Syst. Evol. Microbiol.">
        <title>The Global Catalogue of Microorganisms (GCM) 10K type strain sequencing project: providing services to taxonomists for standard genome sequencing and annotation.</title>
        <authorList>
            <consortium name="The Broad Institute Genomics Platform"/>
            <consortium name="The Broad Institute Genome Sequencing Center for Infectious Disease"/>
            <person name="Wu L."/>
            <person name="Ma J."/>
        </authorList>
    </citation>
    <scope>NUCLEOTIDE SEQUENCE [LARGE SCALE GENOMIC DNA]</scope>
    <source>
        <strain evidence="3">CGMCC 1.15353</strain>
    </source>
</reference>
<dbReference type="SUPFAM" id="SSF56300">
    <property type="entry name" value="Metallo-dependent phosphatases"/>
    <property type="match status" value="1"/>
</dbReference>
<feature type="domain" description="Calcineurin-like phosphoesterase" evidence="1">
    <location>
        <begin position="60"/>
        <end position="226"/>
    </location>
</feature>
<dbReference type="InterPro" id="IPR051158">
    <property type="entry name" value="Metallophosphoesterase_sf"/>
</dbReference>
<evidence type="ECO:0000313" key="3">
    <source>
        <dbReference type="Proteomes" id="UP000642571"/>
    </source>
</evidence>
<dbReference type="InterPro" id="IPR029052">
    <property type="entry name" value="Metallo-depent_PP-like"/>
</dbReference>